<keyword evidence="3" id="KW-1185">Reference proteome</keyword>
<reference evidence="2 3" key="1">
    <citation type="submission" date="2024-10" db="EMBL/GenBank/DDBJ databases">
        <title>Burkholderia semiarida in Mexico.</title>
        <authorList>
            <person name="Estrada P."/>
        </authorList>
    </citation>
    <scope>NUCLEOTIDE SEQUENCE [LARGE SCALE GENOMIC DNA]</scope>
    <source>
        <strain evidence="2 3">CLM7-1</strain>
    </source>
</reference>
<evidence type="ECO:0000313" key="2">
    <source>
        <dbReference type="EMBL" id="MFH5256170.1"/>
    </source>
</evidence>
<dbReference type="Proteomes" id="UP001609186">
    <property type="component" value="Unassembled WGS sequence"/>
</dbReference>
<sequence>MEATRYGIDEITKLYSGHVDGSGAGGAGRAMNDRVTSLVDSLNKYIDKGNPTHRSGSLPTYDEAVDTTPSSISLPPTFHDATRNPNVDGGGVILNRNSNHQLPPVLKDGVSRSN</sequence>
<feature type="non-terminal residue" evidence="2">
    <location>
        <position position="1"/>
    </location>
</feature>
<proteinExistence type="predicted"/>
<accession>A0ABW7LDR9</accession>
<name>A0ABW7LDR9_9BURK</name>
<gene>
    <name evidence="2" type="ORF">ACGTRS_33590</name>
</gene>
<protein>
    <submittedName>
        <fullName evidence="2">Uncharacterized protein</fullName>
    </submittedName>
</protein>
<feature type="region of interest" description="Disordered" evidence="1">
    <location>
        <begin position="48"/>
        <end position="114"/>
    </location>
</feature>
<evidence type="ECO:0000256" key="1">
    <source>
        <dbReference type="SAM" id="MobiDB-lite"/>
    </source>
</evidence>
<organism evidence="2 3">
    <name type="scientific">Burkholderia semiarida</name>
    <dbReference type="NCBI Taxonomy" id="2843303"/>
    <lineage>
        <taxon>Bacteria</taxon>
        <taxon>Pseudomonadati</taxon>
        <taxon>Pseudomonadota</taxon>
        <taxon>Betaproteobacteria</taxon>
        <taxon>Burkholderiales</taxon>
        <taxon>Burkholderiaceae</taxon>
        <taxon>Burkholderia</taxon>
        <taxon>Burkholderia cepacia complex</taxon>
    </lineage>
</organism>
<dbReference type="RefSeq" id="WP_395132125.1">
    <property type="nucleotide sequence ID" value="NZ_JBIMPM010000159.1"/>
</dbReference>
<comment type="caution">
    <text evidence="2">The sequence shown here is derived from an EMBL/GenBank/DDBJ whole genome shotgun (WGS) entry which is preliminary data.</text>
</comment>
<evidence type="ECO:0000313" key="3">
    <source>
        <dbReference type="Proteomes" id="UP001609186"/>
    </source>
</evidence>
<dbReference type="EMBL" id="JBIMPM010000159">
    <property type="protein sequence ID" value="MFH5256170.1"/>
    <property type="molecule type" value="Genomic_DNA"/>
</dbReference>